<keyword evidence="3" id="KW-1185">Reference proteome</keyword>
<sequence>VTATSIKVIDFDFETIPPLGINSIIVGTTTQTAKSIGDDLVLDFYMEERIGKKEPPSFWVQARHNTNNRYLFTKTNAINQTSRSTTALLISTITYQRDNETASRKHLSQSTIPGHQQGKTGRTLQGATLRTPKNKRTSLSSMNPTSTPTLSSVLETNPISNMSDQQFSQN</sequence>
<evidence type="ECO:0000313" key="2">
    <source>
        <dbReference type="EMBL" id="CAG8826641.1"/>
    </source>
</evidence>
<reference evidence="2 3" key="1">
    <citation type="submission" date="2021-06" db="EMBL/GenBank/DDBJ databases">
        <authorList>
            <person name="Kallberg Y."/>
            <person name="Tangrot J."/>
            <person name="Rosling A."/>
        </authorList>
    </citation>
    <scope>NUCLEOTIDE SEQUENCE [LARGE SCALE GENOMIC DNA]</scope>
    <source>
        <strain evidence="2 3">120-4 pot B 10/14</strain>
    </source>
</reference>
<proteinExistence type="predicted"/>
<comment type="caution">
    <text evidence="2">The sequence shown here is derived from an EMBL/GenBank/DDBJ whole genome shotgun (WGS) entry which is preliminary data.</text>
</comment>
<feature type="non-terminal residue" evidence="2">
    <location>
        <position position="170"/>
    </location>
</feature>
<name>A0ABN7WC22_GIGMA</name>
<dbReference type="EMBL" id="CAJVQB010038783">
    <property type="protein sequence ID" value="CAG8826641.1"/>
    <property type="molecule type" value="Genomic_DNA"/>
</dbReference>
<feature type="non-terminal residue" evidence="2">
    <location>
        <position position="1"/>
    </location>
</feature>
<dbReference type="Proteomes" id="UP000789901">
    <property type="component" value="Unassembled WGS sequence"/>
</dbReference>
<feature type="compositionally biased region" description="Polar residues" evidence="1">
    <location>
        <begin position="137"/>
        <end position="170"/>
    </location>
</feature>
<feature type="region of interest" description="Disordered" evidence="1">
    <location>
        <begin position="99"/>
        <end position="170"/>
    </location>
</feature>
<protein>
    <submittedName>
        <fullName evidence="2">41117_t:CDS:1</fullName>
    </submittedName>
</protein>
<gene>
    <name evidence="2" type="ORF">GMARGA_LOCUS29182</name>
</gene>
<evidence type="ECO:0000313" key="3">
    <source>
        <dbReference type="Proteomes" id="UP000789901"/>
    </source>
</evidence>
<feature type="compositionally biased region" description="Polar residues" evidence="1">
    <location>
        <begin position="108"/>
        <end position="128"/>
    </location>
</feature>
<accession>A0ABN7WC22</accession>
<organism evidence="2 3">
    <name type="scientific">Gigaspora margarita</name>
    <dbReference type="NCBI Taxonomy" id="4874"/>
    <lineage>
        <taxon>Eukaryota</taxon>
        <taxon>Fungi</taxon>
        <taxon>Fungi incertae sedis</taxon>
        <taxon>Mucoromycota</taxon>
        <taxon>Glomeromycotina</taxon>
        <taxon>Glomeromycetes</taxon>
        <taxon>Diversisporales</taxon>
        <taxon>Gigasporaceae</taxon>
        <taxon>Gigaspora</taxon>
    </lineage>
</organism>
<evidence type="ECO:0000256" key="1">
    <source>
        <dbReference type="SAM" id="MobiDB-lite"/>
    </source>
</evidence>